<evidence type="ECO:0008006" key="3">
    <source>
        <dbReference type="Google" id="ProtNLM"/>
    </source>
</evidence>
<dbReference type="Proteomes" id="UP001311915">
    <property type="component" value="Unassembled WGS sequence"/>
</dbReference>
<keyword evidence="2" id="KW-1185">Reference proteome</keyword>
<organism evidence="1 2">
    <name type="scientific">Solanum pinnatisectum</name>
    <name type="common">tansyleaf nightshade</name>
    <dbReference type="NCBI Taxonomy" id="50273"/>
    <lineage>
        <taxon>Eukaryota</taxon>
        <taxon>Viridiplantae</taxon>
        <taxon>Streptophyta</taxon>
        <taxon>Embryophyta</taxon>
        <taxon>Tracheophyta</taxon>
        <taxon>Spermatophyta</taxon>
        <taxon>Magnoliopsida</taxon>
        <taxon>eudicotyledons</taxon>
        <taxon>Gunneridae</taxon>
        <taxon>Pentapetalae</taxon>
        <taxon>asterids</taxon>
        <taxon>lamiids</taxon>
        <taxon>Solanales</taxon>
        <taxon>Solanaceae</taxon>
        <taxon>Solanoideae</taxon>
        <taxon>Solaneae</taxon>
        <taxon>Solanum</taxon>
    </lineage>
</organism>
<dbReference type="EMBL" id="JAWPEI010000001">
    <property type="protein sequence ID" value="KAK4737833.1"/>
    <property type="molecule type" value="Genomic_DNA"/>
</dbReference>
<accession>A0AAV9MJZ0</accession>
<dbReference type="AlphaFoldDB" id="A0AAV9MJZ0"/>
<evidence type="ECO:0000313" key="1">
    <source>
        <dbReference type="EMBL" id="KAK4737833.1"/>
    </source>
</evidence>
<comment type="caution">
    <text evidence="1">The sequence shown here is derived from an EMBL/GenBank/DDBJ whole genome shotgun (WGS) entry which is preliminary data.</text>
</comment>
<evidence type="ECO:0000313" key="2">
    <source>
        <dbReference type="Proteomes" id="UP001311915"/>
    </source>
</evidence>
<protein>
    <recommendedName>
        <fullName evidence="3">CCHC-type domain-containing protein</fullName>
    </recommendedName>
</protein>
<name>A0AAV9MJZ0_9SOLN</name>
<dbReference type="PANTHER" id="PTHR33325:SF5">
    <property type="entry name" value="TRANSCRIPTION FACTOR INTERACTOR AND REGULATOR CCHC(ZN) FAMILY"/>
    <property type="match status" value="1"/>
</dbReference>
<gene>
    <name evidence="1" type="ORF">R3W88_001530</name>
</gene>
<proteinExistence type="predicted"/>
<dbReference type="PANTHER" id="PTHR33325">
    <property type="entry name" value="ZINC FINGER, CCHC-TYPE-RELATED"/>
    <property type="match status" value="1"/>
</dbReference>
<reference evidence="1 2" key="1">
    <citation type="submission" date="2023-10" db="EMBL/GenBank/DDBJ databases">
        <title>Genome-Wide Identification Analysis in wild type Solanum Pinnatisectum Reveals Some Genes Defensing Phytophthora Infestans.</title>
        <authorList>
            <person name="Sun C."/>
        </authorList>
    </citation>
    <scope>NUCLEOTIDE SEQUENCE [LARGE SCALE GENOMIC DNA]</scope>
    <source>
        <strain evidence="1">LQN</strain>
        <tissue evidence="1">Leaf</tissue>
    </source>
</reference>
<sequence length="107" mass="12237">MGSQSNTLRGNCHCCGMKGHWKNECQTPEHFVRLYQNSFKRKANRGGTSSSNARVESHLAFENNVAERPSQMYNDNIKANLALKNDDFNDLNDITHLEVEDFFGDRN</sequence>